<keyword evidence="11" id="KW-1185">Reference proteome</keyword>
<evidence type="ECO:0000256" key="5">
    <source>
        <dbReference type="ARBA" id="ARBA00023054"/>
    </source>
</evidence>
<organism evidence="10 11">
    <name type="scientific">Dimargaris cristalligena</name>
    <dbReference type="NCBI Taxonomy" id="215637"/>
    <lineage>
        <taxon>Eukaryota</taxon>
        <taxon>Fungi</taxon>
        <taxon>Fungi incertae sedis</taxon>
        <taxon>Zoopagomycota</taxon>
        <taxon>Kickxellomycotina</taxon>
        <taxon>Dimargaritomycetes</taxon>
        <taxon>Dimargaritales</taxon>
        <taxon>Dimargaritaceae</taxon>
        <taxon>Dimargaris</taxon>
    </lineage>
</organism>
<evidence type="ECO:0000256" key="3">
    <source>
        <dbReference type="ARBA" id="ARBA00022490"/>
    </source>
</evidence>
<comment type="similarity">
    <text evidence="2">Belongs to the TACC family.</text>
</comment>
<dbReference type="InterPro" id="IPR007707">
    <property type="entry name" value="TACC_C"/>
</dbReference>
<feature type="region of interest" description="Disordered" evidence="8">
    <location>
        <begin position="409"/>
        <end position="445"/>
    </location>
</feature>
<dbReference type="STRING" id="215637.A0A4P9ZTB4"/>
<comment type="subcellular location">
    <subcellularLocation>
        <location evidence="1">Cytoplasm</location>
        <location evidence="1">Cytoskeleton</location>
    </subcellularLocation>
</comment>
<dbReference type="AlphaFoldDB" id="A0A4P9ZTB4"/>
<evidence type="ECO:0000313" key="10">
    <source>
        <dbReference type="EMBL" id="RKP36814.1"/>
    </source>
</evidence>
<evidence type="ECO:0000256" key="6">
    <source>
        <dbReference type="ARBA" id="ARBA00023212"/>
    </source>
</evidence>
<sequence length="913" mass="98822">MLGESSALFPEEATAAVPSSPALFLDSSGPGDYNSPLATTCPPDMLMADTTICIPSAAKAPAAPEFPPTDPNEPGIFVSENCPSPTKPAGTYSDTLIASLSEEGSPPADMTTPTTVSGDIPSAPEMDLSLNLNPSLDLAQAKAKADRRKTCDIRIPEEWAMQFDEPSETTLGGAHLARSPSAPEPVEAAHLPKPNPNPESEDRAMDLGSSTEPSPLLEDQADSDVSVDEGEIRPFNRRKSQVRFSLAPATVHTFGAETDESDHGHGDDEIDGNRQTSVPGLIEHSTFNETANGHANHEVKQSPHDRTPTPDLLDLSATPPPNSPPAPAPATTVTDMVSIAPPVSREDQPPMDNPSSPINTMMDADPTSPVNTTPAPVPASAPAPAPASPPSPSLLIPITPRTIQTAISIPLPESPTPLPKGEDVSPAGSNKSVNERDHSEDDDHVTEDLLYKTPRKQARTAYVLSPTFSNALLHATPEEQAAIHDTLLGSAKRIEAQSTHLIPYSTAHPLSHTADHPGSEATSADSQYEETPLILFQTPAPARIRANFVRQLPNDTLISTILSQDNNMDADPSTTSNGGDAAIQAVATHPNNFSDLLARTPASSREVVSSRPSGRSANANANKYYPPSWLIPVTPAPTLLDTVRNDFVSPDKIPKYSYIEMEEIKRQFGIKVRVKEEAHQKALDEVKQQLEHERREKSEINDVLNEYAETMSNFVETSQAAEKEYNENMLRMESQKDVLKDTIEGMQQTQNQMAQRYEELQAESNKQTQANGNLLTEIESLKGGLAIAENNFEALKKHAEAKIEEANAEIVKVRSSYDKDISILRLQLTKSESKIKTLEANLATKTQENADLMGICDELLVKIGDHLLIQAGPIRWTDPYPRLATVVPVTRMAPVVSQFAYRLPLPQHWSMHG</sequence>
<feature type="compositionally biased region" description="Acidic residues" evidence="8">
    <location>
        <begin position="219"/>
        <end position="229"/>
    </location>
</feature>
<evidence type="ECO:0000256" key="1">
    <source>
        <dbReference type="ARBA" id="ARBA00004245"/>
    </source>
</evidence>
<evidence type="ECO:0000256" key="2">
    <source>
        <dbReference type="ARBA" id="ARBA00009423"/>
    </source>
</evidence>
<feature type="region of interest" description="Disordered" evidence="8">
    <location>
        <begin position="164"/>
        <end position="234"/>
    </location>
</feature>
<gene>
    <name evidence="10" type="ORF">BJ085DRAFT_30089</name>
</gene>
<dbReference type="PANTHER" id="PTHR13924">
    <property type="entry name" value="TRANSFORMING ACIDIC COILED-COIL CONTAINING PROTEIN 1/2"/>
    <property type="match status" value="1"/>
</dbReference>
<feature type="coiled-coil region" evidence="7">
    <location>
        <begin position="676"/>
        <end position="848"/>
    </location>
</feature>
<dbReference type="EMBL" id="ML002590">
    <property type="protein sequence ID" value="RKP36814.1"/>
    <property type="molecule type" value="Genomic_DNA"/>
</dbReference>
<accession>A0A4P9ZTB4</accession>
<feature type="compositionally biased region" description="Pro residues" evidence="8">
    <location>
        <begin position="375"/>
        <end position="392"/>
    </location>
</feature>
<dbReference type="GO" id="GO:0007052">
    <property type="term" value="P:mitotic spindle organization"/>
    <property type="evidence" value="ECO:0007669"/>
    <property type="project" value="InterPro"/>
</dbReference>
<feature type="compositionally biased region" description="Basic and acidic residues" evidence="8">
    <location>
        <begin position="433"/>
        <end position="445"/>
    </location>
</feature>
<evidence type="ECO:0000313" key="11">
    <source>
        <dbReference type="Proteomes" id="UP000268162"/>
    </source>
</evidence>
<keyword evidence="5 7" id="KW-0175">Coiled coil</keyword>
<dbReference type="GO" id="GO:0005737">
    <property type="term" value="C:cytoplasm"/>
    <property type="evidence" value="ECO:0007669"/>
    <property type="project" value="TreeGrafter"/>
</dbReference>
<keyword evidence="6" id="KW-0206">Cytoskeleton</keyword>
<evidence type="ECO:0000259" key="9">
    <source>
        <dbReference type="Pfam" id="PF05010"/>
    </source>
</evidence>
<evidence type="ECO:0000256" key="8">
    <source>
        <dbReference type="SAM" id="MobiDB-lite"/>
    </source>
</evidence>
<keyword evidence="4" id="KW-0597">Phosphoprotein</keyword>
<feature type="domain" description="Transforming acidic coiled-coil-containing protein C-terminal" evidence="9">
    <location>
        <begin position="674"/>
        <end position="859"/>
    </location>
</feature>
<dbReference type="InterPro" id="IPR039915">
    <property type="entry name" value="TACC"/>
</dbReference>
<evidence type="ECO:0000256" key="7">
    <source>
        <dbReference type="SAM" id="Coils"/>
    </source>
</evidence>
<feature type="region of interest" description="Disordered" evidence="8">
    <location>
        <begin position="295"/>
        <end position="396"/>
    </location>
</feature>
<feature type="region of interest" description="Disordered" evidence="8">
    <location>
        <begin position="254"/>
        <end position="277"/>
    </location>
</feature>
<dbReference type="PANTHER" id="PTHR13924:SF10">
    <property type="entry name" value="TRANSFORMING ACIDIC COILED-COIL PROTEIN, ISOFORM K"/>
    <property type="match status" value="1"/>
</dbReference>
<name>A0A4P9ZTB4_9FUNG</name>
<evidence type="ECO:0000256" key="4">
    <source>
        <dbReference type="ARBA" id="ARBA00022553"/>
    </source>
</evidence>
<dbReference type="GO" id="GO:0005856">
    <property type="term" value="C:cytoskeleton"/>
    <property type="evidence" value="ECO:0007669"/>
    <property type="project" value="UniProtKB-SubCell"/>
</dbReference>
<reference evidence="11" key="1">
    <citation type="journal article" date="2018" name="Nat. Microbiol.">
        <title>Leveraging single-cell genomics to expand the fungal tree of life.</title>
        <authorList>
            <person name="Ahrendt S.R."/>
            <person name="Quandt C.A."/>
            <person name="Ciobanu D."/>
            <person name="Clum A."/>
            <person name="Salamov A."/>
            <person name="Andreopoulos B."/>
            <person name="Cheng J.F."/>
            <person name="Woyke T."/>
            <person name="Pelin A."/>
            <person name="Henrissat B."/>
            <person name="Reynolds N.K."/>
            <person name="Benny G.L."/>
            <person name="Smith M.E."/>
            <person name="James T.Y."/>
            <person name="Grigoriev I.V."/>
        </authorList>
    </citation>
    <scope>NUCLEOTIDE SEQUENCE [LARGE SCALE GENOMIC DNA]</scope>
    <source>
        <strain evidence="11">RSA 468</strain>
    </source>
</reference>
<feature type="compositionally biased region" description="Basic and acidic residues" evidence="8">
    <location>
        <begin position="295"/>
        <end position="308"/>
    </location>
</feature>
<dbReference type="Pfam" id="PF05010">
    <property type="entry name" value="TACC_C"/>
    <property type="match status" value="1"/>
</dbReference>
<protein>
    <recommendedName>
        <fullName evidence="9">Transforming acidic coiled-coil-containing protein C-terminal domain-containing protein</fullName>
    </recommendedName>
</protein>
<dbReference type="Proteomes" id="UP000268162">
    <property type="component" value="Unassembled WGS sequence"/>
</dbReference>
<feature type="compositionally biased region" description="Pro residues" evidence="8">
    <location>
        <begin position="318"/>
        <end position="328"/>
    </location>
</feature>
<keyword evidence="3" id="KW-0963">Cytoplasm</keyword>
<dbReference type="Gene3D" id="1.20.5.1700">
    <property type="match status" value="1"/>
</dbReference>
<proteinExistence type="inferred from homology"/>